<feature type="region of interest" description="Disordered" evidence="1">
    <location>
        <begin position="270"/>
        <end position="296"/>
    </location>
</feature>
<keyword evidence="3" id="KW-1185">Reference proteome</keyword>
<protein>
    <submittedName>
        <fullName evidence="2">Tetratricopeptide (TPR) repeat protein</fullName>
    </submittedName>
</protein>
<proteinExistence type="predicted"/>
<dbReference type="EMBL" id="JACHJB010000001">
    <property type="protein sequence ID" value="MBB6345524.1"/>
    <property type="molecule type" value="Genomic_DNA"/>
</dbReference>
<gene>
    <name evidence="2" type="ORF">FHU36_002033</name>
</gene>
<dbReference type="RefSeq" id="WP_185083458.1">
    <property type="nucleotide sequence ID" value="NZ_JACHJB010000001.1"/>
</dbReference>
<accession>A0A7X0C2L8</accession>
<dbReference type="Gene3D" id="1.25.40.10">
    <property type="entry name" value="Tetratricopeptide repeat domain"/>
    <property type="match status" value="1"/>
</dbReference>
<name>A0A7X0C2L8_9ACTN</name>
<feature type="compositionally biased region" description="Basic and acidic residues" evidence="1">
    <location>
        <begin position="270"/>
        <end position="280"/>
    </location>
</feature>
<dbReference type="Proteomes" id="UP000583800">
    <property type="component" value="Unassembled WGS sequence"/>
</dbReference>
<evidence type="ECO:0000313" key="3">
    <source>
        <dbReference type="Proteomes" id="UP000583800"/>
    </source>
</evidence>
<reference evidence="2 3" key="1">
    <citation type="submission" date="2020-08" db="EMBL/GenBank/DDBJ databases">
        <title>Sequencing the genomes of 1000 actinobacteria strains.</title>
        <authorList>
            <person name="Klenk H.-P."/>
        </authorList>
    </citation>
    <scope>NUCLEOTIDE SEQUENCE [LARGE SCALE GENOMIC DNA]</scope>
    <source>
        <strain evidence="2 3">DSM 45913</strain>
    </source>
</reference>
<comment type="caution">
    <text evidence="2">The sequence shown here is derived from an EMBL/GenBank/DDBJ whole genome shotgun (WGS) entry which is preliminary data.</text>
</comment>
<dbReference type="InterPro" id="IPR011990">
    <property type="entry name" value="TPR-like_helical_dom_sf"/>
</dbReference>
<dbReference type="AlphaFoldDB" id="A0A7X0C2L8"/>
<sequence length="296" mass="32005">MLTIDTDPLGLPAEAFETMPELAATLIRLLPRLDQPSPELTGMDAEARRKLSAWRSSEPNLRAIINRLANAHDPMVAQACLLLAQSIRYQAGRRDETLAAYIDALNYDRTNATVWEELTEYAAAAPHIPMLVDVFAKSPTVVRPALLPLLVAISDGHDRMGNLNLVKGPALRAALLKRAENQADQASIAYLAADAGHRAEMSGDLTAAAAAWRTAVTAGSTDAKVADRFTIWLVKQGEYAEAAHVLRQALTAPPAAVTVRQRLEKRLTRCEKPSPEKAADRTTGLDAAIAAPNPPW</sequence>
<evidence type="ECO:0000256" key="1">
    <source>
        <dbReference type="SAM" id="MobiDB-lite"/>
    </source>
</evidence>
<organism evidence="2 3">
    <name type="scientific">Nonomuraea muscovyensis</name>
    <dbReference type="NCBI Taxonomy" id="1124761"/>
    <lineage>
        <taxon>Bacteria</taxon>
        <taxon>Bacillati</taxon>
        <taxon>Actinomycetota</taxon>
        <taxon>Actinomycetes</taxon>
        <taxon>Streptosporangiales</taxon>
        <taxon>Streptosporangiaceae</taxon>
        <taxon>Nonomuraea</taxon>
    </lineage>
</organism>
<evidence type="ECO:0000313" key="2">
    <source>
        <dbReference type="EMBL" id="MBB6345524.1"/>
    </source>
</evidence>